<dbReference type="OrthoDB" id="418748at2759"/>
<evidence type="ECO:0008006" key="4">
    <source>
        <dbReference type="Google" id="ProtNLM"/>
    </source>
</evidence>
<evidence type="ECO:0000313" key="3">
    <source>
        <dbReference type="Proteomes" id="UP000015101"/>
    </source>
</evidence>
<dbReference type="EMBL" id="AMQM01005465">
    <property type="status" value="NOT_ANNOTATED_CDS"/>
    <property type="molecule type" value="Genomic_DNA"/>
</dbReference>
<evidence type="ECO:0000313" key="1">
    <source>
        <dbReference type="EMBL" id="ESO00452.1"/>
    </source>
</evidence>
<dbReference type="EnsemblMetazoa" id="HelroT175885">
    <property type="protein sequence ID" value="HelroP175885"/>
    <property type="gene ID" value="HelroG175885"/>
</dbReference>
<dbReference type="HOGENOM" id="CLU_1062746_0_0_1"/>
<evidence type="ECO:0000313" key="2">
    <source>
        <dbReference type="EnsemblMetazoa" id="HelroP175885"/>
    </source>
</evidence>
<reference evidence="3" key="1">
    <citation type="submission" date="2012-12" db="EMBL/GenBank/DDBJ databases">
        <authorList>
            <person name="Hellsten U."/>
            <person name="Grimwood J."/>
            <person name="Chapman J.A."/>
            <person name="Shapiro H."/>
            <person name="Aerts A."/>
            <person name="Otillar R.P."/>
            <person name="Terry A.Y."/>
            <person name="Boore J.L."/>
            <person name="Simakov O."/>
            <person name="Marletaz F."/>
            <person name="Cho S.-J."/>
            <person name="Edsinger-Gonzales E."/>
            <person name="Havlak P."/>
            <person name="Kuo D.-H."/>
            <person name="Larsson T."/>
            <person name="Lv J."/>
            <person name="Arendt D."/>
            <person name="Savage R."/>
            <person name="Osoegawa K."/>
            <person name="de Jong P."/>
            <person name="Lindberg D.R."/>
            <person name="Seaver E.C."/>
            <person name="Weisblat D.A."/>
            <person name="Putnam N.H."/>
            <person name="Grigoriev I.V."/>
            <person name="Rokhsar D.S."/>
        </authorList>
    </citation>
    <scope>NUCLEOTIDE SEQUENCE</scope>
</reference>
<dbReference type="AlphaFoldDB" id="T1F9U1"/>
<dbReference type="Proteomes" id="UP000015101">
    <property type="component" value="Unassembled WGS sequence"/>
</dbReference>
<reference evidence="1 3" key="2">
    <citation type="journal article" date="2013" name="Nature">
        <title>Insights into bilaterian evolution from three spiralian genomes.</title>
        <authorList>
            <person name="Simakov O."/>
            <person name="Marletaz F."/>
            <person name="Cho S.J."/>
            <person name="Edsinger-Gonzales E."/>
            <person name="Havlak P."/>
            <person name="Hellsten U."/>
            <person name="Kuo D.H."/>
            <person name="Larsson T."/>
            <person name="Lv J."/>
            <person name="Arendt D."/>
            <person name="Savage R."/>
            <person name="Osoegawa K."/>
            <person name="de Jong P."/>
            <person name="Grimwood J."/>
            <person name="Chapman J.A."/>
            <person name="Shapiro H."/>
            <person name="Aerts A."/>
            <person name="Otillar R.P."/>
            <person name="Terry A.Y."/>
            <person name="Boore J.L."/>
            <person name="Grigoriev I.V."/>
            <person name="Lindberg D.R."/>
            <person name="Seaver E.C."/>
            <person name="Weisblat D.A."/>
            <person name="Putnam N.H."/>
            <person name="Rokhsar D.S."/>
        </authorList>
    </citation>
    <scope>NUCLEOTIDE SEQUENCE</scope>
</reference>
<keyword evidence="3" id="KW-1185">Reference proteome</keyword>
<name>T1F9U1_HELRO</name>
<proteinExistence type="predicted"/>
<dbReference type="CTD" id="20205590"/>
<gene>
    <name evidence="2" type="primary">20205590</name>
    <name evidence="1" type="ORF">HELRODRAFT_175885</name>
</gene>
<reference evidence="2" key="3">
    <citation type="submission" date="2015-06" db="UniProtKB">
        <authorList>
            <consortium name="EnsemblMetazoa"/>
        </authorList>
    </citation>
    <scope>IDENTIFICATION</scope>
</reference>
<dbReference type="EMBL" id="KB096945">
    <property type="protein sequence ID" value="ESO00452.1"/>
    <property type="molecule type" value="Genomic_DNA"/>
</dbReference>
<sequence length="262" mass="29097">MIRDLEGIVSHWAEHFSDLLNCVNPVDPTLYLFQNSRLLLSLIALLHSMRLCQPPRKMKNNITAGPDGISRRYTNMTESKISHDWIFEFQYADDAAIPVSTISALRDSLNVLSCAYTRAELVVNTAKTVVLSLVTNQNKPATPFVVYGDALNDSQEFMYLGTVWEPTTSLEGAFIAALSPQQALSGQGVPRISEKYAIAEGCCRRIQNGPSMVLRLGTPNAGSLTGRSMEIAEMLERKRIDICCLQETRWKSNGVCHVNSDK</sequence>
<dbReference type="GeneID" id="20205590"/>
<dbReference type="KEGG" id="hro:HELRODRAFT_175885"/>
<organism evidence="2 3">
    <name type="scientific">Helobdella robusta</name>
    <name type="common">Californian leech</name>
    <dbReference type="NCBI Taxonomy" id="6412"/>
    <lineage>
        <taxon>Eukaryota</taxon>
        <taxon>Metazoa</taxon>
        <taxon>Spiralia</taxon>
        <taxon>Lophotrochozoa</taxon>
        <taxon>Annelida</taxon>
        <taxon>Clitellata</taxon>
        <taxon>Hirudinea</taxon>
        <taxon>Rhynchobdellida</taxon>
        <taxon>Glossiphoniidae</taxon>
        <taxon>Helobdella</taxon>
    </lineage>
</organism>
<dbReference type="RefSeq" id="XP_009021502.1">
    <property type="nucleotide sequence ID" value="XM_009023254.1"/>
</dbReference>
<protein>
    <recommendedName>
        <fullName evidence="4">Reverse transcriptase domain-containing protein</fullName>
    </recommendedName>
</protein>
<dbReference type="InParanoid" id="T1F9U1"/>
<accession>T1F9U1</accession>